<keyword evidence="3" id="KW-0808">Transferase</keyword>
<protein>
    <submittedName>
        <fullName evidence="3">Phosphoglycerol transferase</fullName>
        <ecNumber evidence="3">2.7.8.20</ecNumber>
    </submittedName>
</protein>
<organism evidence="3 4">
    <name type="scientific">Pectinatus haikarae</name>
    <dbReference type="NCBI Taxonomy" id="349096"/>
    <lineage>
        <taxon>Bacteria</taxon>
        <taxon>Bacillati</taxon>
        <taxon>Bacillota</taxon>
        <taxon>Negativicutes</taxon>
        <taxon>Selenomonadales</taxon>
        <taxon>Selenomonadaceae</taxon>
        <taxon>Pectinatus</taxon>
    </lineage>
</organism>
<gene>
    <name evidence="3" type="ORF">J2S01_000281</name>
</gene>
<proteinExistence type="predicted"/>
<sequence>MQKIKNQKKTICSIIILTVFGIGYFYFIRGYRLENIPYILMPDGDAYILVYIPLKTMMENSWPYFSNRLGTPFGTEFIDFPVMYTDAIHLFCLKVLMYIVQNEFLAVGIYYIISGFMILYISYIVLRQMKIGYLFSVLGAITYLMVPYFIERIEHFWLCLYQFIPLSILLCYWCYYDDRLFIFKKDEWKYKKNFIIFIITVFISLTGIAYYPFYTCIMLITTGLVKSRLKSIKAMRASIITVILVGGIFLANLFPLFVYQYQFGKNVDIANRQAFESEVYGLKLVQMILPTFPKTDIMKEKVGEYNKTAPLVNENATADLGLIGAVGEIILLLYLFKIRDADKNKIFLFSRLNVILFLWGTIGGLATIFSLFVTPVYRSNNRVSIFIAFLAIATICSLGNEIKENYLRRNKKLEKGFIIFSVAIFSFSIVAQMQRTDPSVYKNAKNEMKQEQKFFSAIETSMPKGAMIYQMPYSAFPEVPPLLKMPDYEALSGMLYTENLKWSFGAMKGRYNDEWQRTIAQMPIEEKIKILSIIGFKGIYIDCRGYSDKDLLKLKMSLARLLKVEPIRNTDNNKLFYSMLDFDNHYLSQYSAYEIENLKNILLNLEIEKKNDLFSSKNITESGFYKKEKNGNSNWRWMSNKATMTISSNAWVERIQFKAFATGDKEYYLKVSMNGNIIAAYNINKDGTLVSLNLPYEYGKKNIVFETNSPRIETQGDDRNMHVKIRDENISINNINFVISDLK</sequence>
<keyword evidence="1" id="KW-0472">Membrane</keyword>
<dbReference type="InterPro" id="IPR046278">
    <property type="entry name" value="DUF6311"/>
</dbReference>
<feature type="transmembrane region" description="Helical" evidence="1">
    <location>
        <begin position="414"/>
        <end position="433"/>
    </location>
</feature>
<dbReference type="RefSeq" id="WP_307222488.1">
    <property type="nucleotide sequence ID" value="NZ_JAUSUE010000001.1"/>
</dbReference>
<evidence type="ECO:0000259" key="2">
    <source>
        <dbReference type="Pfam" id="PF19830"/>
    </source>
</evidence>
<feature type="transmembrane region" description="Helical" evidence="1">
    <location>
        <begin position="316"/>
        <end position="336"/>
    </location>
</feature>
<evidence type="ECO:0000313" key="4">
    <source>
        <dbReference type="Proteomes" id="UP001239167"/>
    </source>
</evidence>
<dbReference type="EC" id="2.7.8.20" evidence="3"/>
<keyword evidence="4" id="KW-1185">Reference proteome</keyword>
<feature type="transmembrane region" description="Helical" evidence="1">
    <location>
        <begin position="383"/>
        <end position="402"/>
    </location>
</feature>
<feature type="transmembrane region" description="Helical" evidence="1">
    <location>
        <begin position="104"/>
        <end position="125"/>
    </location>
</feature>
<dbReference type="EMBL" id="JAUSUE010000001">
    <property type="protein sequence ID" value="MDQ0202596.1"/>
    <property type="molecule type" value="Genomic_DNA"/>
</dbReference>
<dbReference type="Pfam" id="PF19830">
    <property type="entry name" value="DUF6311"/>
    <property type="match status" value="1"/>
</dbReference>
<keyword evidence="1" id="KW-0812">Transmembrane</keyword>
<evidence type="ECO:0000313" key="3">
    <source>
        <dbReference type="EMBL" id="MDQ0202596.1"/>
    </source>
</evidence>
<dbReference type="GO" id="GO:0008960">
    <property type="term" value="F:phosphatidylglycerol-membrane-oligosaccharide glycerophosphotransferase activity"/>
    <property type="evidence" value="ECO:0007669"/>
    <property type="project" value="UniProtKB-EC"/>
</dbReference>
<name>A0ABT9Y438_9FIRM</name>
<evidence type="ECO:0000256" key="1">
    <source>
        <dbReference type="SAM" id="Phobius"/>
    </source>
</evidence>
<keyword evidence="1" id="KW-1133">Transmembrane helix</keyword>
<accession>A0ABT9Y438</accession>
<feature type="transmembrane region" description="Helical" evidence="1">
    <location>
        <begin position="237"/>
        <end position="258"/>
    </location>
</feature>
<feature type="transmembrane region" description="Helical" evidence="1">
    <location>
        <begin position="131"/>
        <end position="150"/>
    </location>
</feature>
<feature type="transmembrane region" description="Helical" evidence="1">
    <location>
        <begin position="356"/>
        <end position="377"/>
    </location>
</feature>
<feature type="domain" description="DUF6311" evidence="2">
    <location>
        <begin position="68"/>
        <end position="254"/>
    </location>
</feature>
<dbReference type="Proteomes" id="UP001239167">
    <property type="component" value="Unassembled WGS sequence"/>
</dbReference>
<feature type="transmembrane region" description="Helical" evidence="1">
    <location>
        <begin position="157"/>
        <end position="175"/>
    </location>
</feature>
<feature type="transmembrane region" description="Helical" evidence="1">
    <location>
        <begin position="12"/>
        <end position="29"/>
    </location>
</feature>
<comment type="caution">
    <text evidence="3">The sequence shown here is derived from an EMBL/GenBank/DDBJ whole genome shotgun (WGS) entry which is preliminary data.</text>
</comment>
<reference evidence="3 4" key="1">
    <citation type="submission" date="2023-07" db="EMBL/GenBank/DDBJ databases">
        <title>Genomic Encyclopedia of Type Strains, Phase IV (KMG-IV): sequencing the most valuable type-strain genomes for metagenomic binning, comparative biology and taxonomic classification.</title>
        <authorList>
            <person name="Goeker M."/>
        </authorList>
    </citation>
    <scope>NUCLEOTIDE SEQUENCE [LARGE SCALE GENOMIC DNA]</scope>
    <source>
        <strain evidence="3 4">DSM 16980</strain>
    </source>
</reference>
<feature type="transmembrane region" description="Helical" evidence="1">
    <location>
        <begin position="195"/>
        <end position="225"/>
    </location>
</feature>